<dbReference type="PANTHER" id="PTHR46579:SF1">
    <property type="entry name" value="F5_8 TYPE C DOMAIN-CONTAINING PROTEIN"/>
    <property type="match status" value="1"/>
</dbReference>
<feature type="region of interest" description="Disordered" evidence="1">
    <location>
        <begin position="1"/>
        <end position="42"/>
    </location>
</feature>
<dbReference type="EMBL" id="JAHWGI010001242">
    <property type="protein sequence ID" value="KAK3925985.1"/>
    <property type="molecule type" value="Genomic_DNA"/>
</dbReference>
<gene>
    <name evidence="2" type="ORF">KUF71_014234</name>
</gene>
<keyword evidence="3" id="KW-1185">Reference proteome</keyword>
<proteinExistence type="predicted"/>
<comment type="caution">
    <text evidence="2">The sequence shown here is derived from an EMBL/GenBank/DDBJ whole genome shotgun (WGS) entry which is preliminary data.</text>
</comment>
<dbReference type="Proteomes" id="UP001219518">
    <property type="component" value="Unassembled WGS sequence"/>
</dbReference>
<feature type="region of interest" description="Disordered" evidence="1">
    <location>
        <begin position="81"/>
        <end position="104"/>
    </location>
</feature>
<accession>A0AAE1LNK6</accession>
<evidence type="ECO:0000313" key="2">
    <source>
        <dbReference type="EMBL" id="KAK3925985.1"/>
    </source>
</evidence>
<dbReference type="AlphaFoldDB" id="A0AAE1LNK6"/>
<organism evidence="2 3">
    <name type="scientific">Frankliniella fusca</name>
    <dbReference type="NCBI Taxonomy" id="407009"/>
    <lineage>
        <taxon>Eukaryota</taxon>
        <taxon>Metazoa</taxon>
        <taxon>Ecdysozoa</taxon>
        <taxon>Arthropoda</taxon>
        <taxon>Hexapoda</taxon>
        <taxon>Insecta</taxon>
        <taxon>Pterygota</taxon>
        <taxon>Neoptera</taxon>
        <taxon>Paraneoptera</taxon>
        <taxon>Thysanoptera</taxon>
        <taxon>Terebrantia</taxon>
        <taxon>Thripoidea</taxon>
        <taxon>Thripidae</taxon>
        <taxon>Frankliniella</taxon>
    </lineage>
</organism>
<feature type="compositionally biased region" description="Low complexity" evidence="1">
    <location>
        <begin position="141"/>
        <end position="158"/>
    </location>
</feature>
<reference evidence="2" key="1">
    <citation type="submission" date="2021-07" db="EMBL/GenBank/DDBJ databases">
        <authorList>
            <person name="Catto M.A."/>
            <person name="Jacobson A."/>
            <person name="Kennedy G."/>
            <person name="Labadie P."/>
            <person name="Hunt B.G."/>
            <person name="Srinivasan R."/>
        </authorList>
    </citation>
    <scope>NUCLEOTIDE SEQUENCE</scope>
    <source>
        <strain evidence="2">PL_HMW_Pooled</strain>
        <tissue evidence="2">Head</tissue>
    </source>
</reference>
<dbReference type="PANTHER" id="PTHR46579">
    <property type="entry name" value="F5/8 TYPE C DOMAIN-CONTAINING PROTEIN-RELATED"/>
    <property type="match status" value="1"/>
</dbReference>
<evidence type="ECO:0000313" key="3">
    <source>
        <dbReference type="Proteomes" id="UP001219518"/>
    </source>
</evidence>
<name>A0AAE1LNK6_9NEOP</name>
<reference evidence="2" key="2">
    <citation type="journal article" date="2023" name="BMC Genomics">
        <title>Pest status, molecular evolution, and epigenetic factors derived from the genome assembly of Frankliniella fusca, a thysanopteran phytovirus vector.</title>
        <authorList>
            <person name="Catto M.A."/>
            <person name="Labadie P.E."/>
            <person name="Jacobson A.L."/>
            <person name="Kennedy G.G."/>
            <person name="Srinivasan R."/>
            <person name="Hunt B.G."/>
        </authorList>
    </citation>
    <scope>NUCLEOTIDE SEQUENCE</scope>
    <source>
        <strain evidence="2">PL_HMW_Pooled</strain>
    </source>
</reference>
<sequence>MESPPFLPNLDISSGSSSPSPILNQELTISPPSSPLEQLTPPRQRRTWNVYVQQNIDTELPKATSCRWKLRNLAPLLADEYRDPDQANPNFRLSKPVEGSKDGNVSVHNNELTLCVVDNFDNQQQYEDKDQTVLSDESVRSRTSSESSFQSSNSDFSRVSSYGSEQECCFGHQSNDCNSDFSSDSSHSESSDDECFDVYKGSEFSVDEAILDLLTDHIENFETKASLKDHLKTFLKYLPKKNNMPKTVTQIFTYIEQLVPSYKEIPYQHCGHCCLLIDCDGPCKVCENAERNVFYLFSLEEQIRFYFEERNLAQLLDNNRCNSSSDGFIRDCVDGTEYLKVNANDEYSLTLIMNTDGVSISKSSKKKLWPVMFVICELPPHLRKRFMILGGVWCDNKDPPMTVFMKPVDDGLLKIHDQGGVVWTHPRTEVQHRSKVCVPAVCADAPARAKIQNIKSHTAIQGCNTCEQSMVRIALTAQERRAKAAGQKNIRQKRGYVFQEDTAPLRTDAGMRRQAREAINSNTPVNGVKGPSILACIPNLNTARCVYSEYMHGTCLGCVKHFVTIMLSVPGPWSISQFKFDIDDFMKSVAPSSDIFRLPRPLTDFKHWQASEFRAWLLYYSVVCLKGKLPNEYFKHWCLLVNARFLLLKEEIKEEDLNNAAAMLEQFVKDVSRLYRLRDYTYNVHQLLHLTKYVKWWGPLWSTSAFQFENYNGTLAKLIHFSKNPGKELMRNVRLALGVEILRNKVLDRKIPEAESTNNVALLNQSEVSIISEVDLEAIRTFCGHVSVSELYLRVRRGKITFTSKLYTRQKKRSNYTVQFKSRVCHGYGDIKYFIVNNNNVLAVIGKLRINHAAISYDQLGFEVKHIIPTEEAYSCTVAAKLNDIVMKKHRTHSVTPPLGIAQHSPPPFPFSVLELGSLGALQVGHPVKLPC</sequence>
<dbReference type="Pfam" id="PF06869">
    <property type="entry name" value="DUF1258"/>
    <property type="match status" value="1"/>
</dbReference>
<protein>
    <submittedName>
        <fullName evidence="2">Cytochrome P450 CYP13A10</fullName>
    </submittedName>
</protein>
<feature type="compositionally biased region" description="Polar residues" evidence="1">
    <location>
        <begin position="22"/>
        <end position="37"/>
    </location>
</feature>
<feature type="region of interest" description="Disordered" evidence="1">
    <location>
        <begin position="126"/>
        <end position="158"/>
    </location>
</feature>
<dbReference type="InterPro" id="IPR009667">
    <property type="entry name" value="DUF1258"/>
</dbReference>
<evidence type="ECO:0000256" key="1">
    <source>
        <dbReference type="SAM" id="MobiDB-lite"/>
    </source>
</evidence>